<reference evidence="1" key="1">
    <citation type="journal article" date="2022" name="Int. J. Mol. Sci.">
        <title>Draft Genome of Tanacetum Coccineum: Genomic Comparison of Closely Related Tanacetum-Family Plants.</title>
        <authorList>
            <person name="Yamashiro T."/>
            <person name="Shiraishi A."/>
            <person name="Nakayama K."/>
            <person name="Satake H."/>
        </authorList>
    </citation>
    <scope>NUCLEOTIDE SEQUENCE</scope>
</reference>
<protein>
    <submittedName>
        <fullName evidence="1">Uncharacterized protein</fullName>
    </submittedName>
</protein>
<keyword evidence="2" id="KW-1185">Reference proteome</keyword>
<name>A0ABQ4Y980_9ASTR</name>
<accession>A0ABQ4Y980</accession>
<sequence>MTTNTNTTCMAREPEQHHPSPIYIPKVFQSLVPGVPTIGPMRIPAEEHQCLLLTHLLISHQGIYRRGALAPADHAAVAYPADHGPKPFLSSSRLGCPSDPRRRTVLSEKFAERLLALLLHHHPPLSLSHHHFLNTLLRHYNTITPPNGPYIVYTSGSLELVRQDRTKRRCTTISSLLRARVQHVCNRIRPFHRRTALLMEEEARLSHAAWAQSMDACDQTHSEGISLRTTVMAQQSEITELQAADRRRQTVITDLLKADHRRQRQLVRPLNIVRPQDTDDRASDLAGTANDACRAQATRGGQ</sequence>
<gene>
    <name evidence="1" type="ORF">Tco_0706737</name>
</gene>
<proteinExistence type="predicted"/>
<dbReference type="EMBL" id="BQNB010010190">
    <property type="protein sequence ID" value="GJS73896.1"/>
    <property type="molecule type" value="Genomic_DNA"/>
</dbReference>
<comment type="caution">
    <text evidence="1">The sequence shown here is derived from an EMBL/GenBank/DDBJ whole genome shotgun (WGS) entry which is preliminary data.</text>
</comment>
<dbReference type="Proteomes" id="UP001151760">
    <property type="component" value="Unassembled WGS sequence"/>
</dbReference>
<reference evidence="1" key="2">
    <citation type="submission" date="2022-01" db="EMBL/GenBank/DDBJ databases">
        <authorList>
            <person name="Yamashiro T."/>
            <person name="Shiraishi A."/>
            <person name="Satake H."/>
            <person name="Nakayama K."/>
        </authorList>
    </citation>
    <scope>NUCLEOTIDE SEQUENCE</scope>
</reference>
<evidence type="ECO:0000313" key="1">
    <source>
        <dbReference type="EMBL" id="GJS73896.1"/>
    </source>
</evidence>
<organism evidence="1 2">
    <name type="scientific">Tanacetum coccineum</name>
    <dbReference type="NCBI Taxonomy" id="301880"/>
    <lineage>
        <taxon>Eukaryota</taxon>
        <taxon>Viridiplantae</taxon>
        <taxon>Streptophyta</taxon>
        <taxon>Embryophyta</taxon>
        <taxon>Tracheophyta</taxon>
        <taxon>Spermatophyta</taxon>
        <taxon>Magnoliopsida</taxon>
        <taxon>eudicotyledons</taxon>
        <taxon>Gunneridae</taxon>
        <taxon>Pentapetalae</taxon>
        <taxon>asterids</taxon>
        <taxon>campanulids</taxon>
        <taxon>Asterales</taxon>
        <taxon>Asteraceae</taxon>
        <taxon>Asteroideae</taxon>
        <taxon>Anthemideae</taxon>
        <taxon>Anthemidinae</taxon>
        <taxon>Tanacetum</taxon>
    </lineage>
</organism>
<evidence type="ECO:0000313" key="2">
    <source>
        <dbReference type="Proteomes" id="UP001151760"/>
    </source>
</evidence>